<comment type="caution">
    <text evidence="5">The sequence shown here is derived from an EMBL/GenBank/DDBJ whole genome shotgun (WGS) entry which is preliminary data.</text>
</comment>
<evidence type="ECO:0000313" key="6">
    <source>
        <dbReference type="Proteomes" id="UP000320443"/>
    </source>
</evidence>
<keyword evidence="3" id="KW-0472">Membrane</keyword>
<gene>
    <name evidence="5" type="ORF">FNY97_09070</name>
</gene>
<organism evidence="5 6">
    <name type="scientific">Corynebacterium hiratae</name>
    <dbReference type="NCBI Taxonomy" id="3139423"/>
    <lineage>
        <taxon>Bacteria</taxon>
        <taxon>Bacillati</taxon>
        <taxon>Actinomycetota</taxon>
        <taxon>Actinomycetes</taxon>
        <taxon>Mycobacteriales</taxon>
        <taxon>Corynebacteriaceae</taxon>
        <taxon>Corynebacterium</taxon>
    </lineage>
</organism>
<evidence type="ECO:0000256" key="3">
    <source>
        <dbReference type="SAM" id="Phobius"/>
    </source>
</evidence>
<sequence>MFKNRVRTAALAGAIAVATGVSGVAVPAFAEDTNVNSIQGPEFNEPDASKAKDVKAENFTEQQLAEMTNATDKFIQSYNQYHDLYPKVAALAGNGVDISEEQEYKDFQKFANLTTEQLAQAEKNVQAARASVAYALEKDKAADAAWNNYEEKAFDYNVTVTNVTGVKNGGNNPHGDKGSQYETDEYKKAGLLKSDIDKANAYLLKANNNKPVVIKDDSGKNMGTMDLSAPALKEIDPNNFWSVEKTPKDNLKKFEDAIEEYKLRLAYAGDRSADKTEGNYIPRDYIGLLETVISDAEMLYEQLKADSAAVVEARDAARAASREAQKSDILVRQGLLDRAWAQVYVLRPMEAQFAIGARVLELYESGENGTVVINGEQLTLRQAYDRLIQHSPEGQDDKNGKLEGPNYVNEAINENYEAYKTASAKAAEIFAAFEGDHQNTDGSGICGPRESKDEVAADEHGNAKDATDPFESDKKDCAEDLDKIFFDGAPNRNDEAKFYKEMKTAAAKRLFGPNNFNLAWEEEYKKVLNADNGVQKAISDDAAAAKEREEQAKQAEENAKNQKRIADALENLTNGGDKGGDNGSDNATKPGNNKDDKSSDIKDKLSNDGKPTPLAIFGIVAGVLAAIAAAFPAIAKALNIKLPF</sequence>
<reference evidence="5 6" key="1">
    <citation type="submission" date="2019-07" db="EMBL/GenBank/DDBJ databases">
        <title>Draft genome of C. aurimucosum strain 2274.</title>
        <authorList>
            <person name="Pacheco L.G.C."/>
            <person name="Aguiar E.R.G.R."/>
            <person name="Santos C.S."/>
            <person name="Rocha D.J.P.G."/>
            <person name="Sant'Anna L.O."/>
            <person name="Mattos-Guaraldi A.L."/>
            <person name="Santos L.S."/>
        </authorList>
    </citation>
    <scope>NUCLEOTIDE SEQUENCE [LARGE SCALE GENOMIC DNA]</scope>
    <source>
        <strain evidence="5 6">2274</strain>
    </source>
</reference>
<feature type="coiled-coil region" evidence="1">
    <location>
        <begin position="111"/>
        <end position="138"/>
    </location>
</feature>
<feature type="chain" id="PRO_5021994528" description="Secreted protein" evidence="4">
    <location>
        <begin position="31"/>
        <end position="644"/>
    </location>
</feature>
<name>A0A553FT37_9CORY</name>
<keyword evidence="4" id="KW-0732">Signal</keyword>
<evidence type="ECO:0000256" key="1">
    <source>
        <dbReference type="SAM" id="Coils"/>
    </source>
</evidence>
<feature type="compositionally biased region" description="Basic and acidic residues" evidence="2">
    <location>
        <begin position="449"/>
        <end position="473"/>
    </location>
</feature>
<accession>A0A553FT37</accession>
<feature type="region of interest" description="Disordered" evidence="2">
    <location>
        <begin position="571"/>
        <end position="609"/>
    </location>
</feature>
<dbReference type="EMBL" id="VKDK01000015">
    <property type="protein sequence ID" value="TRX60418.1"/>
    <property type="molecule type" value="Genomic_DNA"/>
</dbReference>
<evidence type="ECO:0000313" key="5">
    <source>
        <dbReference type="EMBL" id="TRX60418.1"/>
    </source>
</evidence>
<dbReference type="RefSeq" id="WP_144013714.1">
    <property type="nucleotide sequence ID" value="NZ_VKDK01000015.1"/>
</dbReference>
<dbReference type="AlphaFoldDB" id="A0A553FT37"/>
<evidence type="ECO:0008006" key="7">
    <source>
        <dbReference type="Google" id="ProtNLM"/>
    </source>
</evidence>
<keyword evidence="3" id="KW-0812">Transmembrane</keyword>
<evidence type="ECO:0000256" key="2">
    <source>
        <dbReference type="SAM" id="MobiDB-lite"/>
    </source>
</evidence>
<proteinExistence type="predicted"/>
<feature type="region of interest" description="Disordered" evidence="2">
    <location>
        <begin position="441"/>
        <end position="473"/>
    </location>
</feature>
<dbReference type="Proteomes" id="UP000320443">
    <property type="component" value="Unassembled WGS sequence"/>
</dbReference>
<feature type="transmembrane region" description="Helical" evidence="3">
    <location>
        <begin position="614"/>
        <end position="635"/>
    </location>
</feature>
<feature type="signal peptide" evidence="4">
    <location>
        <begin position="1"/>
        <end position="30"/>
    </location>
</feature>
<keyword evidence="3" id="KW-1133">Transmembrane helix</keyword>
<keyword evidence="1" id="KW-0175">Coiled coil</keyword>
<keyword evidence="6" id="KW-1185">Reference proteome</keyword>
<protein>
    <recommendedName>
        <fullName evidence="7">Secreted protein</fullName>
    </recommendedName>
</protein>
<evidence type="ECO:0000256" key="4">
    <source>
        <dbReference type="SAM" id="SignalP"/>
    </source>
</evidence>
<feature type="compositionally biased region" description="Basic and acidic residues" evidence="2">
    <location>
        <begin position="592"/>
        <end position="607"/>
    </location>
</feature>